<protein>
    <submittedName>
        <fullName evidence="2">Alpha-ribazole phosphatase</fullName>
        <ecNumber evidence="2">3.1.3.73</ecNumber>
    </submittedName>
</protein>
<reference evidence="2 3" key="1">
    <citation type="submission" date="2019-02" db="EMBL/GenBank/DDBJ databases">
        <title>Deep-cultivation of Planctomycetes and their phenomic and genomic characterization uncovers novel biology.</title>
        <authorList>
            <person name="Wiegand S."/>
            <person name="Jogler M."/>
            <person name="Boedeker C."/>
            <person name="Pinto D."/>
            <person name="Vollmers J."/>
            <person name="Rivas-Marin E."/>
            <person name="Kohn T."/>
            <person name="Peeters S.H."/>
            <person name="Heuer A."/>
            <person name="Rast P."/>
            <person name="Oberbeckmann S."/>
            <person name="Bunk B."/>
            <person name="Jeske O."/>
            <person name="Meyerdierks A."/>
            <person name="Storesund J.E."/>
            <person name="Kallscheuer N."/>
            <person name="Luecker S."/>
            <person name="Lage O.M."/>
            <person name="Pohl T."/>
            <person name="Merkel B.J."/>
            <person name="Hornburger P."/>
            <person name="Mueller R.-W."/>
            <person name="Bruemmer F."/>
            <person name="Labrenz M."/>
            <person name="Spormann A.M."/>
            <person name="Op den Camp H."/>
            <person name="Overmann J."/>
            <person name="Amann R."/>
            <person name="Jetten M.S.M."/>
            <person name="Mascher T."/>
            <person name="Medema M.H."/>
            <person name="Devos D.P."/>
            <person name="Kaster A.-K."/>
            <person name="Ovreas L."/>
            <person name="Rohde M."/>
            <person name="Galperin M.Y."/>
            <person name="Jogler C."/>
        </authorList>
    </citation>
    <scope>NUCLEOTIDE SEQUENCE [LARGE SCALE GENOMIC DNA]</scope>
    <source>
        <strain evidence="2 3">Pla133</strain>
    </source>
</reference>
<name>A0A518BII2_9BACT</name>
<gene>
    <name evidence="2" type="primary">cobC</name>
    <name evidence="2" type="ORF">Pla133_18510</name>
</gene>
<dbReference type="InterPro" id="IPR029033">
    <property type="entry name" value="His_PPase_superfam"/>
</dbReference>
<dbReference type="GO" id="GO:0005737">
    <property type="term" value="C:cytoplasm"/>
    <property type="evidence" value="ECO:0007669"/>
    <property type="project" value="TreeGrafter"/>
</dbReference>
<feature type="compositionally biased region" description="Basic and acidic residues" evidence="1">
    <location>
        <begin position="247"/>
        <end position="256"/>
    </location>
</feature>
<dbReference type="RefSeq" id="WP_419192274.1">
    <property type="nucleotide sequence ID" value="NZ_CP036287.1"/>
</dbReference>
<evidence type="ECO:0000313" key="3">
    <source>
        <dbReference type="Proteomes" id="UP000316921"/>
    </source>
</evidence>
<feature type="region of interest" description="Disordered" evidence="1">
    <location>
        <begin position="221"/>
        <end position="256"/>
    </location>
</feature>
<dbReference type="PANTHER" id="PTHR48100:SF1">
    <property type="entry name" value="HISTIDINE PHOSPHATASE FAMILY PROTEIN-RELATED"/>
    <property type="match status" value="1"/>
</dbReference>
<dbReference type="AlphaFoldDB" id="A0A518BII2"/>
<dbReference type="EC" id="3.1.3.73" evidence="2"/>
<keyword evidence="3" id="KW-1185">Reference proteome</keyword>
<feature type="compositionally biased region" description="Basic and acidic residues" evidence="1">
    <location>
        <begin position="221"/>
        <end position="231"/>
    </location>
</feature>
<dbReference type="Proteomes" id="UP000316921">
    <property type="component" value="Chromosome"/>
</dbReference>
<dbReference type="InterPro" id="IPR013078">
    <property type="entry name" value="His_Pase_superF_clade-1"/>
</dbReference>
<dbReference type="Pfam" id="PF00300">
    <property type="entry name" value="His_Phos_1"/>
    <property type="match status" value="1"/>
</dbReference>
<evidence type="ECO:0000256" key="1">
    <source>
        <dbReference type="SAM" id="MobiDB-lite"/>
    </source>
</evidence>
<dbReference type="InterPro" id="IPR050275">
    <property type="entry name" value="PGM_Phosphatase"/>
</dbReference>
<dbReference type="SMART" id="SM00855">
    <property type="entry name" value="PGAM"/>
    <property type="match status" value="1"/>
</dbReference>
<keyword evidence="2" id="KW-0378">Hydrolase</keyword>
<accession>A0A518BII2</accession>
<dbReference type="SUPFAM" id="SSF53254">
    <property type="entry name" value="Phosphoglycerate mutase-like"/>
    <property type="match status" value="1"/>
</dbReference>
<proteinExistence type="predicted"/>
<dbReference type="Gene3D" id="3.40.50.1240">
    <property type="entry name" value="Phosphoglycerate mutase-like"/>
    <property type="match status" value="1"/>
</dbReference>
<dbReference type="PANTHER" id="PTHR48100">
    <property type="entry name" value="BROAD-SPECIFICITY PHOSPHATASE YOR283W-RELATED"/>
    <property type="match status" value="1"/>
</dbReference>
<dbReference type="KEGG" id="pbap:Pla133_18510"/>
<dbReference type="CDD" id="cd07067">
    <property type="entry name" value="HP_PGM_like"/>
    <property type="match status" value="1"/>
</dbReference>
<evidence type="ECO:0000313" key="2">
    <source>
        <dbReference type="EMBL" id="QDU66775.1"/>
    </source>
</evidence>
<organism evidence="2 3">
    <name type="scientific">Engelhardtia mirabilis</name>
    <dbReference type="NCBI Taxonomy" id="2528011"/>
    <lineage>
        <taxon>Bacteria</taxon>
        <taxon>Pseudomonadati</taxon>
        <taxon>Planctomycetota</taxon>
        <taxon>Planctomycetia</taxon>
        <taxon>Planctomycetia incertae sedis</taxon>
        <taxon>Engelhardtia</taxon>
    </lineage>
</organism>
<dbReference type="GO" id="GO:0043755">
    <property type="term" value="F:alpha-ribazole phosphatase activity"/>
    <property type="evidence" value="ECO:0007669"/>
    <property type="project" value="UniProtKB-EC"/>
</dbReference>
<dbReference type="EMBL" id="CP036287">
    <property type="protein sequence ID" value="QDU66775.1"/>
    <property type="molecule type" value="Genomic_DNA"/>
</dbReference>
<sequence length="256" mass="27426">MSSPLPPPPHLAGPRPGLARGARLWLVRHAEVHADWVGRSYGGDQDVPLSTEGERRSAELASSVARLGPRLILSSDLSRARHLAERAAREAACPLRLDPRLREVNRGRWHSLDVGDLHRDRAAEVSAFYADPWHFDGHGGEGDGHVAERAWPLVLGALAEVGDGVLVIAAHYNVIRVLTGCALGLPPARSFALRVDKGRAVALEDSADGWRLLASNVADPGNHDIGDEHMGVRPGDLAAMPSAPPADAHEGSRRDP</sequence>